<evidence type="ECO:0000313" key="2">
    <source>
        <dbReference type="EMBL" id="KAK0662508.1"/>
    </source>
</evidence>
<sequence>MISESGHELYSDARQIDGETQPAPPEAADFSLGLPGGPGEPADPGSSRCDSVSPKMDQIKQPSRGGVQGWVEKGSVDPWPGGGGQREAVNCLFGNGWHIVAGASNSSISCRAWALVGRAFQPFNEVSLQLAITAVFVTAPLGQQVQQFSHLAARLIAMSHQRVCDQEHAGVLLQEQNEAKRTKPGFSGASGRAWKWHLAIGGNEQMRWHTGDCFGSYLAGGPLPPTPPSCMLHPSHLISDNSEDVSTR</sequence>
<accession>A0AA39Z1M0</accession>
<proteinExistence type="predicted"/>
<gene>
    <name evidence="2" type="ORF">QBC41DRAFT_28589</name>
</gene>
<evidence type="ECO:0000313" key="3">
    <source>
        <dbReference type="Proteomes" id="UP001174997"/>
    </source>
</evidence>
<feature type="region of interest" description="Disordered" evidence="1">
    <location>
        <begin position="1"/>
        <end position="81"/>
    </location>
</feature>
<dbReference type="Proteomes" id="UP001174997">
    <property type="component" value="Unassembled WGS sequence"/>
</dbReference>
<comment type="caution">
    <text evidence="2">The sequence shown here is derived from an EMBL/GenBank/DDBJ whole genome shotgun (WGS) entry which is preliminary data.</text>
</comment>
<evidence type="ECO:0000256" key="1">
    <source>
        <dbReference type="SAM" id="MobiDB-lite"/>
    </source>
</evidence>
<protein>
    <submittedName>
        <fullName evidence="2">Uncharacterized protein</fullName>
    </submittedName>
</protein>
<reference evidence="2" key="1">
    <citation type="submission" date="2023-06" db="EMBL/GenBank/DDBJ databases">
        <title>Genome-scale phylogeny and comparative genomics of the fungal order Sordariales.</title>
        <authorList>
            <consortium name="Lawrence Berkeley National Laboratory"/>
            <person name="Hensen N."/>
            <person name="Bonometti L."/>
            <person name="Westerberg I."/>
            <person name="Brannstrom I.O."/>
            <person name="Guillou S."/>
            <person name="Cros-Aarteil S."/>
            <person name="Calhoun S."/>
            <person name="Haridas S."/>
            <person name="Kuo A."/>
            <person name="Mondo S."/>
            <person name="Pangilinan J."/>
            <person name="Riley R."/>
            <person name="Labutti K."/>
            <person name="Andreopoulos B."/>
            <person name="Lipzen A."/>
            <person name="Chen C."/>
            <person name="Yanf M."/>
            <person name="Daum C."/>
            <person name="Ng V."/>
            <person name="Clum A."/>
            <person name="Steindorff A."/>
            <person name="Ohm R."/>
            <person name="Martin F."/>
            <person name="Silar P."/>
            <person name="Natvig D."/>
            <person name="Lalanne C."/>
            <person name="Gautier V."/>
            <person name="Ament-Velasquez S.L."/>
            <person name="Kruys A."/>
            <person name="Hutchinson M.I."/>
            <person name="Powell A.J."/>
            <person name="Barry K."/>
            <person name="Miller A.N."/>
            <person name="Grigoriev I.V."/>
            <person name="Debuchy R."/>
            <person name="Gladieux P."/>
            <person name="Thoren M.H."/>
            <person name="Johannesson H."/>
        </authorList>
    </citation>
    <scope>NUCLEOTIDE SEQUENCE</scope>
    <source>
        <strain evidence="2">CBS 307.81</strain>
    </source>
</reference>
<feature type="compositionally biased region" description="Basic and acidic residues" evidence="1">
    <location>
        <begin position="1"/>
        <end position="17"/>
    </location>
</feature>
<dbReference type="AlphaFoldDB" id="A0AA39Z1M0"/>
<name>A0AA39Z1M0_9PEZI</name>
<dbReference type="EMBL" id="JAULSY010000139">
    <property type="protein sequence ID" value="KAK0662508.1"/>
    <property type="molecule type" value="Genomic_DNA"/>
</dbReference>
<keyword evidence="3" id="KW-1185">Reference proteome</keyword>
<organism evidence="2 3">
    <name type="scientific">Cercophora samala</name>
    <dbReference type="NCBI Taxonomy" id="330535"/>
    <lineage>
        <taxon>Eukaryota</taxon>
        <taxon>Fungi</taxon>
        <taxon>Dikarya</taxon>
        <taxon>Ascomycota</taxon>
        <taxon>Pezizomycotina</taxon>
        <taxon>Sordariomycetes</taxon>
        <taxon>Sordariomycetidae</taxon>
        <taxon>Sordariales</taxon>
        <taxon>Lasiosphaeriaceae</taxon>
        <taxon>Cercophora</taxon>
    </lineage>
</organism>